<protein>
    <submittedName>
        <fullName evidence="1">Uncharacterized protein</fullName>
    </submittedName>
</protein>
<comment type="caution">
    <text evidence="1">The sequence shown here is derived from an EMBL/GenBank/DDBJ whole genome shotgun (WGS) entry which is preliminary data.</text>
</comment>
<reference evidence="1" key="1">
    <citation type="submission" date="2018-01" db="EMBL/GenBank/DDBJ databases">
        <authorList>
            <person name="Clerissi C."/>
        </authorList>
    </citation>
    <scope>NUCLEOTIDE SEQUENCE</scope>
    <source>
        <strain evidence="1">Cupriavidus oxalaticus LMG 2235</strain>
    </source>
</reference>
<accession>A0A375GFP6</accession>
<proteinExistence type="predicted"/>
<evidence type="ECO:0000313" key="1">
    <source>
        <dbReference type="EMBL" id="SPC20801.1"/>
    </source>
</evidence>
<dbReference type="Proteomes" id="UP000256862">
    <property type="component" value="Plasmid CO2235_mp"/>
</dbReference>
<dbReference type="EMBL" id="OGUS01000139">
    <property type="protein sequence ID" value="SPC20801.1"/>
    <property type="molecule type" value="Genomic_DNA"/>
</dbReference>
<dbReference type="AlphaFoldDB" id="A0A375GFP6"/>
<organism evidence="1">
    <name type="scientific">Cupriavidus oxalaticus</name>
    <dbReference type="NCBI Taxonomy" id="96344"/>
    <lineage>
        <taxon>Bacteria</taxon>
        <taxon>Pseudomonadati</taxon>
        <taxon>Pseudomonadota</taxon>
        <taxon>Betaproteobacteria</taxon>
        <taxon>Burkholderiales</taxon>
        <taxon>Burkholderiaceae</taxon>
        <taxon>Cupriavidus</taxon>
    </lineage>
</organism>
<sequence length="20" mass="2156">MRAFLGFARERLTAEMGAGA</sequence>
<gene>
    <name evidence="1" type="ORF">CO2235_MP40157</name>
</gene>
<name>A0A375GFP6_9BURK</name>